<dbReference type="Ensembl" id="ENSPCET00000021751.1">
    <property type="protein sequence ID" value="ENSPCEP00000021020.1"/>
    <property type="gene ID" value="ENSPCEG00000016209.1"/>
</dbReference>
<feature type="region of interest" description="Disordered" evidence="2">
    <location>
        <begin position="1221"/>
        <end position="1281"/>
    </location>
</feature>
<dbReference type="Pfam" id="PF25817">
    <property type="entry name" value="ICE1_C"/>
    <property type="match status" value="1"/>
</dbReference>
<keyword evidence="5" id="KW-1185">Reference proteome</keyword>
<organism evidence="4 5">
    <name type="scientific">Pelusios castaneus</name>
    <name type="common">West African mud turtle</name>
    <dbReference type="NCBI Taxonomy" id="367368"/>
    <lineage>
        <taxon>Eukaryota</taxon>
        <taxon>Metazoa</taxon>
        <taxon>Chordata</taxon>
        <taxon>Craniata</taxon>
        <taxon>Vertebrata</taxon>
        <taxon>Euteleostomi</taxon>
        <taxon>Archelosauria</taxon>
        <taxon>Testudinata</taxon>
        <taxon>Testudines</taxon>
        <taxon>Pleurodira</taxon>
        <taxon>Pelomedusidae</taxon>
        <taxon>Pelusios</taxon>
    </lineage>
</organism>
<name>A0A8C8VNP0_9SAUR</name>
<evidence type="ECO:0000259" key="3">
    <source>
        <dbReference type="Pfam" id="PF25817"/>
    </source>
</evidence>
<reference evidence="4" key="2">
    <citation type="submission" date="2025-09" db="UniProtKB">
        <authorList>
            <consortium name="Ensembl"/>
        </authorList>
    </citation>
    <scope>IDENTIFICATION</scope>
</reference>
<feature type="region of interest" description="Disordered" evidence="2">
    <location>
        <begin position="1854"/>
        <end position="1896"/>
    </location>
</feature>
<dbReference type="PANTHER" id="PTHR11852">
    <property type="entry name" value="PLATELET-ACTIVATING FACTOR ACETYLHYDROLASE"/>
    <property type="match status" value="1"/>
</dbReference>
<accession>A0A8C8VNP0</accession>
<reference evidence="4" key="1">
    <citation type="submission" date="2025-08" db="UniProtKB">
        <authorList>
            <consortium name="Ensembl"/>
        </authorList>
    </citation>
    <scope>IDENTIFICATION</scope>
</reference>
<feature type="domain" description="Little elongation complex subunit 1 C-terminal" evidence="3">
    <location>
        <begin position="2099"/>
        <end position="2291"/>
    </location>
</feature>
<evidence type="ECO:0000313" key="5">
    <source>
        <dbReference type="Proteomes" id="UP000694393"/>
    </source>
</evidence>
<feature type="region of interest" description="Disordered" evidence="2">
    <location>
        <begin position="1725"/>
        <end position="1745"/>
    </location>
</feature>
<keyword evidence="1" id="KW-0175">Coiled coil</keyword>
<feature type="coiled-coil region" evidence="1">
    <location>
        <begin position="33"/>
        <end position="119"/>
    </location>
</feature>
<sequence>MLLAACSIVSVHFRENNTLRHQVEQMLQKISPLEKCQQELGSLKAELEEKKSSLKIYQQTHLEYARVKEEIVRSDNMNKKLEAKVKKLEEAATKHMQDFKQLKTEKKVLEKELKKAQVKLDDFPKQKRRKVLKHAETQSAREDPVANIDKGRIKLLLEELWMCIDSSTGKRQNQENDYVLASVQGRTSRMPEKTGKLFTEEVAQSHQIFRKSNGKMPYPHSSLETIEKQNSLTTLQIKVDEEPHRGDHFETTAEGLQDCNGDSSYYEDKTIEVVVQTDLTDSSSDSSDQDQEQLGGTLLDILNWVRPLPPLLSPVQFSPPATEDILFGDSTDYSDEEIDHNAHIVENILEGKAESQSNCNFVSMKESNEHANQPDNREIASKLRENEETLIYNDTFAAKSSYIKEKDAEAKQIEVTVSSMNILANEHSEEDSENIGREETNIIVKAATPNLEAINEKEVHTDQTQVEDKTSSTECMSSSFQYLQENSNELVPTEKPIATNLYTTANYEHLKERSSELMEAEEAELLGKVETPKPTSTLRGGGHLQTGESIYATESVLITPTDIERESREMMGNEAKGNESSNIKTKSNLVNTKFCIEKHVEKVETAQEQVIATIITEGLCVETNNEPRHNEEGDVRSSFSNSKAFSGAEHENELVCQSNSEGMIVQTEIDTEAKDFSTKSQCFEEKISNEDTLDKQCERKKHEVNEEGGLESSNYFRYDSFVLATERSRDPLHKVGENHIGEESKIVHSVSAKDGDGEQLRTGKQCVEVNLTQPERKVFIGSSAHKKDFLETCKFAKSLYVMEVQELDAKEERCMQAQLDLEQKNASKLLQKKPDFETTLASPNPSFDINGENNPLELKEMVKTNVLLAPELVTERVSEMRQAKNTHIASEHRSSNFQNCIGIFKPQGIEMEMDHLEVRERSNGLLESEKIDTVKSVTTESEHAYWARFLEPMDSCSVTKNSQCDKIREKLNDEPCETVVIQNCNNSPDLEENVVEEVEMKNQISDVTDQVVSEENAVEEAALSIEDVLETGNIDTEERNMPVTVAIGLESTAVSTDFSAFNLQECGEPFEQNCQAVDISSEEGSVTALNTASSLTRGNEKCNDHVIQSMPNYSVGNLVKGKTIHNDDEEIKPLDCLSHKYEKKNRAEIENEKEKPNAKEPQKTLVTTQILGMSSVDSGTHTKKETSLVFEEAKCETCSQKEIITETVVLKETPLQRVEPLWSSDGQVKRPTEDRSDETVKNKDKELNIVKLSEEKNGNKNSENTSEVPEDTDESEEDIPFRKVKYTKQHEHSLVSNKKLRIFRTCTVDVPVICTAADKNNDQMCELPPSVYSDALADVPCLTNHSPNIVKKLSPLTEKVSLKDKSFITHGTVVHKDENNETAYEHRENSKIIGSVSNNGSGLIKLEELSTSAEVSEKIPRKQTTSEINLFPYEMLAKCSEIYKNTIENNKLDMGMSSGNFLQVNHDEKLASNMKQSVTCDASIEVSKAHTVFSEELNNKETHDAFASVALNTNTAQDGSQSCYNSCSDAFLNETDFQRKGSKKNSVKCYQHPPLSVEISGIRPVSQTSEPQKTVFENTYVVESESSVDLVSKNNHQSKWKAQEPSNVLNVSAKILIQEGQSRLTQRVPRGKEKTKTSQVHVTQPVLANADTSTPTKRSSEIINKIRQEMGPPLPPLLPPLIATPPRTVRPVSPIMSSSSRSSLPSPLDDLISPIRDTPLPPLMSPLSDAPKYKSPPIFSTPSPSETAVSQRILSSPLQFCAATPKHALPVPGRLPPSASGSAASDVPQENSVKILDTMYPELSARARTLSILKGNIQPKRCAPSESKNVPGPVSQFSGFKAITSASTAFVKTGSNSESHCSKDQKDSGCQSHVGKRTLSTSMPRSAKRLRLDSESPQFESKEDVAIKAIGDINIEVQSAAGKTLAVNNCEIKQLAELPSPVENIIDPVTLALKKIAESCFDLLPVIRSHVYVGNISKVPVMRDEEKEVICEFSIANKHFAEPLLHAILNKLKTQKMSLNHNFTQALCRVYIGICRQLGDLERARLFCYSLLKEDFPESAKLTLFITSVWVDIFSFQGVINKAMQLVAKQRARGEVLNCLTAYLNWEKAPPLDASIMVSSLLLAIQLCPKMEFQLSEKYGEDLSESTWEYIFAIDLLCSHLKWGWTHDNIISKELWPVMDKWVKHRKGQETVPSTPDIIVASTLRLIGRLGQIGLKEGFFSAVKNINFVIGRFIQHAKEEDVSWGVQLAAVYALCDLGPSDPLGVVEAIRAWRTATTNSIPAAVISGLAEVSSLCTVELH</sequence>
<proteinExistence type="predicted"/>
<evidence type="ECO:0000313" key="4">
    <source>
        <dbReference type="Ensembl" id="ENSPCEP00000021020.1"/>
    </source>
</evidence>
<feature type="compositionally biased region" description="Acidic residues" evidence="2">
    <location>
        <begin position="1268"/>
        <end position="1278"/>
    </location>
</feature>
<evidence type="ECO:0000256" key="2">
    <source>
        <dbReference type="SAM" id="MobiDB-lite"/>
    </source>
</evidence>
<protein>
    <submittedName>
        <fullName evidence="4">Interactor of little elongation complex ELL subunit 1</fullName>
    </submittedName>
</protein>
<dbReference type="InterPro" id="IPR057881">
    <property type="entry name" value="ICE1_C"/>
</dbReference>
<dbReference type="Proteomes" id="UP000694393">
    <property type="component" value="Unplaced"/>
</dbReference>
<dbReference type="PANTHER" id="PTHR11852:SF4">
    <property type="entry name" value="LITTLE ELONGATION COMPLEX SUBUNIT 1"/>
    <property type="match status" value="1"/>
</dbReference>
<evidence type="ECO:0000256" key="1">
    <source>
        <dbReference type="SAM" id="Coils"/>
    </source>
</evidence>
<feature type="compositionally biased region" description="Basic and acidic residues" evidence="2">
    <location>
        <begin position="1227"/>
        <end position="1258"/>
    </location>
</feature>